<dbReference type="RefSeq" id="WP_229360763.1">
    <property type="nucleotide sequence ID" value="NZ_CP017641.1"/>
</dbReference>
<keyword evidence="9" id="KW-1185">Reference proteome</keyword>
<dbReference type="InterPro" id="IPR013036">
    <property type="entry name" value="DUF1587"/>
</dbReference>
<protein>
    <recommendedName>
        <fullName evidence="10">Cytochrome c domain-containing protein</fullName>
    </recommendedName>
</protein>
<dbReference type="Proteomes" id="UP000187735">
    <property type="component" value="Chromosome"/>
</dbReference>
<dbReference type="InterPro" id="IPR011429">
    <property type="entry name" value="Cyt_c_Planctomycete-type"/>
</dbReference>
<evidence type="ECO:0000259" key="4">
    <source>
        <dbReference type="Pfam" id="PF07627"/>
    </source>
</evidence>
<evidence type="ECO:0000313" key="8">
    <source>
        <dbReference type="EMBL" id="APZ96049.1"/>
    </source>
</evidence>
<feature type="domain" description="DUF1587" evidence="3">
    <location>
        <begin position="200"/>
        <end position="243"/>
    </location>
</feature>
<feature type="domain" description="DUF1592" evidence="5">
    <location>
        <begin position="343"/>
        <end position="469"/>
    </location>
</feature>
<feature type="domain" description="DUF1595" evidence="7">
    <location>
        <begin position="272"/>
        <end position="331"/>
    </location>
</feature>
<dbReference type="InterPro" id="IPR013042">
    <property type="entry name" value="DUF1592"/>
</dbReference>
<feature type="domain" description="Cytochrome C Planctomycete-type" evidence="6">
    <location>
        <begin position="53"/>
        <end position="101"/>
    </location>
</feature>
<accession>A0A1P8WPQ8</accession>
<organism evidence="8 9">
    <name type="scientific">Fuerstiella marisgermanici</name>
    <dbReference type="NCBI Taxonomy" id="1891926"/>
    <lineage>
        <taxon>Bacteria</taxon>
        <taxon>Pseudomonadati</taxon>
        <taxon>Planctomycetota</taxon>
        <taxon>Planctomycetia</taxon>
        <taxon>Planctomycetales</taxon>
        <taxon>Planctomycetaceae</taxon>
        <taxon>Fuerstiella</taxon>
    </lineage>
</organism>
<evidence type="ECO:0000259" key="5">
    <source>
        <dbReference type="Pfam" id="PF07631"/>
    </source>
</evidence>
<dbReference type="InterPro" id="IPR013043">
    <property type="entry name" value="DUF1595"/>
</dbReference>
<dbReference type="Pfam" id="PF07635">
    <property type="entry name" value="PSCyt1"/>
    <property type="match status" value="1"/>
</dbReference>
<reference evidence="8 9" key="1">
    <citation type="journal article" date="2016" name="Front. Microbiol.">
        <title>Fuerstia marisgermanicae gen. nov., sp. nov., an Unusual Member of the Phylum Planctomycetes from the German Wadden Sea.</title>
        <authorList>
            <person name="Kohn T."/>
            <person name="Heuer A."/>
            <person name="Jogler M."/>
            <person name="Vollmers J."/>
            <person name="Boedeker C."/>
            <person name="Bunk B."/>
            <person name="Rast P."/>
            <person name="Borchert D."/>
            <person name="Glockner I."/>
            <person name="Freese H.M."/>
            <person name="Klenk H.P."/>
            <person name="Overmann J."/>
            <person name="Kaster A.K."/>
            <person name="Rohde M."/>
            <person name="Wiegand S."/>
            <person name="Jogler C."/>
        </authorList>
    </citation>
    <scope>NUCLEOTIDE SEQUENCE [LARGE SCALE GENOMIC DNA]</scope>
    <source>
        <strain evidence="8 9">NH11</strain>
    </source>
</reference>
<dbReference type="InterPro" id="IPR011478">
    <property type="entry name" value="DUF1585"/>
</dbReference>
<keyword evidence="1" id="KW-0732">Signal</keyword>
<dbReference type="InterPro" id="IPR013039">
    <property type="entry name" value="DUF1588"/>
</dbReference>
<dbReference type="AlphaFoldDB" id="A0A1P8WPQ8"/>
<evidence type="ECO:0000259" key="2">
    <source>
        <dbReference type="Pfam" id="PF07624"/>
    </source>
</evidence>
<gene>
    <name evidence="8" type="ORF">Fuma_05712</name>
</gene>
<dbReference type="EMBL" id="CP017641">
    <property type="protein sequence ID" value="APZ96049.1"/>
    <property type="molecule type" value="Genomic_DNA"/>
</dbReference>
<dbReference type="Pfam" id="PF07637">
    <property type="entry name" value="PSD5"/>
    <property type="match status" value="1"/>
</dbReference>
<feature type="chain" id="PRO_5013201916" description="Cytochrome c domain-containing protein" evidence="1">
    <location>
        <begin position="36"/>
        <end position="686"/>
    </location>
</feature>
<feature type="domain" description="DUF1588" evidence="4">
    <location>
        <begin position="497"/>
        <end position="595"/>
    </location>
</feature>
<sequence length="686" mass="77091" precursor="true">MNGTPTCRLRTSPAALKLAALLLVTATVGMPSVKAADVDSFSTIVKPAFKQHCGKCHGAKDVIEAELNLLQLRAAENLTDNAELLSQLIEALDTNAMPPEDEPPLPPKLRQKLLAEFRLLLDTALTKDRAAKDTPIRRMNRFQYNNAVQDLFQLKRVVFALPERMVRDHSKYFQPASRKMPDRVKVGSRPLGKSQLIEARLAGVAPFPQDLRAEHGFDNRGDHLSLSPLLYESFLNLSRTIVESPDFNAKTCGIWKTFFAHPAPDKPVEVEVRHRLSGFLTHAFRRPVQDELLDRYTNHVLKLMEQGTSFTDSMKAVASAAIASPKFLYLYNEAEQATQQSDSFELASRLSFFLWGSIPDQTLLNLAADGTLSQPAVLSAQVDRMLDDPQLKRFCDSFPAQWLQLDRIISSVPDRERFPDFYFSKYRNSMHMMLEPLLLFETVLIEDRPILDLIDADFSYRSNRLELIYYQNSSAPKKNEVVAIPFVRRPVTDRRYGGVITNAAVMTMTSGPERTKPITRGAWLAAVIFNDPPEPPPADVPPLAEEPPPDEQNLTLRERLAAHRERADCAGCHEKIDPLGFALENFGPTGKWRDAYSNGRDVDMNGTLFRRNSFSNVVEFKDAILAEKDRFAKAFASHLLSFALARELTVADSPAIGQIAAESAFRDYRMRAMIKAVVMSDPFRGI</sequence>
<evidence type="ECO:0000259" key="3">
    <source>
        <dbReference type="Pfam" id="PF07626"/>
    </source>
</evidence>
<proteinExistence type="predicted"/>
<dbReference type="Pfam" id="PF07627">
    <property type="entry name" value="PSCyt3"/>
    <property type="match status" value="1"/>
</dbReference>
<feature type="domain" description="DUF1585" evidence="2">
    <location>
        <begin position="613"/>
        <end position="683"/>
    </location>
</feature>
<evidence type="ECO:0000256" key="1">
    <source>
        <dbReference type="SAM" id="SignalP"/>
    </source>
</evidence>
<dbReference type="Pfam" id="PF07631">
    <property type="entry name" value="PSD4"/>
    <property type="match status" value="1"/>
</dbReference>
<evidence type="ECO:0000259" key="6">
    <source>
        <dbReference type="Pfam" id="PF07635"/>
    </source>
</evidence>
<evidence type="ECO:0000313" key="9">
    <source>
        <dbReference type="Proteomes" id="UP000187735"/>
    </source>
</evidence>
<name>A0A1P8WPQ8_9PLAN</name>
<dbReference type="Pfam" id="PF07626">
    <property type="entry name" value="PSD3"/>
    <property type="match status" value="1"/>
</dbReference>
<evidence type="ECO:0000259" key="7">
    <source>
        <dbReference type="Pfam" id="PF07637"/>
    </source>
</evidence>
<dbReference type="Pfam" id="PF07624">
    <property type="entry name" value="PSD2"/>
    <property type="match status" value="1"/>
</dbReference>
<evidence type="ECO:0008006" key="10">
    <source>
        <dbReference type="Google" id="ProtNLM"/>
    </source>
</evidence>
<dbReference type="KEGG" id="fmr:Fuma_05712"/>
<feature type="signal peptide" evidence="1">
    <location>
        <begin position="1"/>
        <end position="35"/>
    </location>
</feature>
<dbReference type="STRING" id="1891926.Fuma_05712"/>